<dbReference type="EMBL" id="BAAALT010000365">
    <property type="protein sequence ID" value="GAA1838765.1"/>
    <property type="molecule type" value="Genomic_DNA"/>
</dbReference>
<dbReference type="Gene3D" id="2.80.10.50">
    <property type="match status" value="1"/>
</dbReference>
<sequence>MFLHHSRERMTVMRAATRSRRGPLLTALAGVALLGAAVGGYALLRTTAGPDFVSTLVALHSEKCLTAPGGAHADGVDLNQQACADSATQRFSFTRLGGGSYEIRNESTGACVDIAHGRTDNGTPLTQAAACGRTPSQEFGLQAVPDFPRAFMLVSRYSGKCADVYAGGDADGAGVLQWDCGDPASAGNQIWRLAGAPASTPSPSWLGTTPGGSSAAPSGTPSPSGAPVASPPAPPTAPASGGATVATNPLWGKALPPSGAKFSRAYALITGVKDKGYQPRSGECSWQIHARYWEYGPDGKVYPTWHPPRHSSGCSFGHEHGHDPRTADLWRQTGWFPFGYTNEQLAPSDPAKQRDEDHVGHKVSVGNNIAAKESRDGATVKTCDVLMKFHQGTHSPDALTNNLHELLFHGTCKYKDNGAVTEARYNVLLPLGHPGGFTVNRDCDADQREIKNVGPVTPSNSPDGGGFTGRFIPDSVCAADVLDGSKDIGDMSEIWTMASFARNQGKLAQFELFTIAFVANPSRFFDPDSANKIRRPIDLCYSGAEGRLCDLVRRTTERTGKKIAFDSPSSPFNGAFRVISPTRFVVRNTGPTTIYTNVFGTRFSTSTFPGAIKQYLSGNHAADRASIDVPFRNFAQNSADKIHAPN</sequence>
<name>A0ABP4Z4P3_9ACTN</name>
<evidence type="ECO:0000313" key="4">
    <source>
        <dbReference type="Proteomes" id="UP001500218"/>
    </source>
</evidence>
<dbReference type="SMART" id="SM00458">
    <property type="entry name" value="RICIN"/>
    <property type="match status" value="1"/>
</dbReference>
<dbReference type="InterPro" id="IPR000772">
    <property type="entry name" value="Ricin_B_lectin"/>
</dbReference>
<dbReference type="Proteomes" id="UP001500218">
    <property type="component" value="Unassembled WGS sequence"/>
</dbReference>
<proteinExistence type="predicted"/>
<keyword evidence="4" id="KW-1185">Reference proteome</keyword>
<evidence type="ECO:0000313" key="3">
    <source>
        <dbReference type="EMBL" id="GAA1838765.1"/>
    </source>
</evidence>
<evidence type="ECO:0000259" key="2">
    <source>
        <dbReference type="SMART" id="SM00458"/>
    </source>
</evidence>
<evidence type="ECO:0000256" key="1">
    <source>
        <dbReference type="SAM" id="MobiDB-lite"/>
    </source>
</evidence>
<dbReference type="InterPro" id="IPR035992">
    <property type="entry name" value="Ricin_B-like_lectins"/>
</dbReference>
<dbReference type="SUPFAM" id="SSF50370">
    <property type="entry name" value="Ricin B-like lectins"/>
    <property type="match status" value="1"/>
</dbReference>
<reference evidence="4" key="1">
    <citation type="journal article" date="2019" name="Int. J. Syst. Evol. Microbiol.">
        <title>The Global Catalogue of Microorganisms (GCM) 10K type strain sequencing project: providing services to taxonomists for standard genome sequencing and annotation.</title>
        <authorList>
            <consortium name="The Broad Institute Genomics Platform"/>
            <consortium name="The Broad Institute Genome Sequencing Center for Infectious Disease"/>
            <person name="Wu L."/>
            <person name="Ma J."/>
        </authorList>
    </citation>
    <scope>NUCLEOTIDE SEQUENCE [LARGE SCALE GENOMIC DNA]</scope>
    <source>
        <strain evidence="4">JCM 13250</strain>
    </source>
</reference>
<protein>
    <recommendedName>
        <fullName evidence="2">Ricin B lectin domain-containing protein</fullName>
    </recommendedName>
</protein>
<feature type="compositionally biased region" description="Low complexity" evidence="1">
    <location>
        <begin position="207"/>
        <end position="228"/>
    </location>
</feature>
<dbReference type="Pfam" id="PF14200">
    <property type="entry name" value="RicinB_lectin_2"/>
    <property type="match status" value="1"/>
</dbReference>
<gene>
    <name evidence="3" type="ORF">GCM10009682_63830</name>
</gene>
<accession>A0ABP4Z4P3</accession>
<feature type="domain" description="Ricin B lectin" evidence="2">
    <location>
        <begin position="50"/>
        <end position="194"/>
    </location>
</feature>
<dbReference type="PROSITE" id="PS50231">
    <property type="entry name" value="RICIN_B_LECTIN"/>
    <property type="match status" value="1"/>
</dbReference>
<feature type="region of interest" description="Disordered" evidence="1">
    <location>
        <begin position="197"/>
        <end position="244"/>
    </location>
</feature>
<organism evidence="3 4">
    <name type="scientific">Luedemannella flava</name>
    <dbReference type="NCBI Taxonomy" id="349316"/>
    <lineage>
        <taxon>Bacteria</taxon>
        <taxon>Bacillati</taxon>
        <taxon>Actinomycetota</taxon>
        <taxon>Actinomycetes</taxon>
        <taxon>Micromonosporales</taxon>
        <taxon>Micromonosporaceae</taxon>
        <taxon>Luedemannella</taxon>
    </lineage>
</organism>
<comment type="caution">
    <text evidence="3">The sequence shown here is derived from an EMBL/GenBank/DDBJ whole genome shotgun (WGS) entry which is preliminary data.</text>
</comment>
<dbReference type="CDD" id="cd00161">
    <property type="entry name" value="beta-trefoil_Ricin-like"/>
    <property type="match status" value="1"/>
</dbReference>